<organism evidence="3 4">
    <name type="scientific">Pseudocercospora fuligena</name>
    <dbReference type="NCBI Taxonomy" id="685502"/>
    <lineage>
        <taxon>Eukaryota</taxon>
        <taxon>Fungi</taxon>
        <taxon>Dikarya</taxon>
        <taxon>Ascomycota</taxon>
        <taxon>Pezizomycotina</taxon>
        <taxon>Dothideomycetes</taxon>
        <taxon>Dothideomycetidae</taxon>
        <taxon>Mycosphaerellales</taxon>
        <taxon>Mycosphaerellaceae</taxon>
        <taxon>Pseudocercospora</taxon>
    </lineage>
</organism>
<evidence type="ECO:0000259" key="2">
    <source>
        <dbReference type="Pfam" id="PF01593"/>
    </source>
</evidence>
<dbReference type="Gene3D" id="3.50.50.60">
    <property type="entry name" value="FAD/NAD(P)-binding domain"/>
    <property type="match status" value="1"/>
</dbReference>
<accession>A0A8H6RKD9</accession>
<dbReference type="PANTHER" id="PTHR10742">
    <property type="entry name" value="FLAVIN MONOAMINE OXIDASE"/>
    <property type="match status" value="1"/>
</dbReference>
<feature type="domain" description="Amine oxidase" evidence="2">
    <location>
        <begin position="50"/>
        <end position="473"/>
    </location>
</feature>
<protein>
    <submittedName>
        <fullName evidence="3">Polyamine oxidase 1</fullName>
    </submittedName>
</protein>
<dbReference type="SUPFAM" id="SSF51905">
    <property type="entry name" value="FAD/NAD(P)-binding domain"/>
    <property type="match status" value="1"/>
</dbReference>
<dbReference type="GO" id="GO:0006598">
    <property type="term" value="P:polyamine catabolic process"/>
    <property type="evidence" value="ECO:0007669"/>
    <property type="project" value="TreeGrafter"/>
</dbReference>
<feature type="compositionally biased region" description="Basic and acidic residues" evidence="1">
    <location>
        <begin position="1"/>
        <end position="12"/>
    </location>
</feature>
<comment type="caution">
    <text evidence="3">The sequence shown here is derived from an EMBL/GenBank/DDBJ whole genome shotgun (WGS) entry which is preliminary data.</text>
</comment>
<name>A0A8H6RKD9_9PEZI</name>
<dbReference type="SUPFAM" id="SSF54373">
    <property type="entry name" value="FAD-linked reductases, C-terminal domain"/>
    <property type="match status" value="1"/>
</dbReference>
<reference evidence="3" key="1">
    <citation type="submission" date="2020-04" db="EMBL/GenBank/DDBJ databases">
        <title>Draft genome resource of the tomato pathogen Pseudocercospora fuligena.</title>
        <authorList>
            <person name="Zaccaron A."/>
        </authorList>
    </citation>
    <scope>NUCLEOTIDE SEQUENCE</scope>
    <source>
        <strain evidence="3">PF001</strain>
    </source>
</reference>
<dbReference type="InterPro" id="IPR002937">
    <property type="entry name" value="Amino_oxidase"/>
</dbReference>
<gene>
    <name evidence="3" type="ORF">HII31_06573</name>
</gene>
<dbReference type="Proteomes" id="UP000660729">
    <property type="component" value="Unassembled WGS sequence"/>
</dbReference>
<evidence type="ECO:0000313" key="3">
    <source>
        <dbReference type="EMBL" id="KAF7192187.1"/>
    </source>
</evidence>
<dbReference type="PANTHER" id="PTHR10742:SF313">
    <property type="entry name" value="AMINE OXIDASE"/>
    <property type="match status" value="1"/>
</dbReference>
<evidence type="ECO:0000256" key="1">
    <source>
        <dbReference type="SAM" id="MobiDB-lite"/>
    </source>
</evidence>
<dbReference type="EMBL" id="JABCIY010000150">
    <property type="protein sequence ID" value="KAF7192187.1"/>
    <property type="molecule type" value="Genomic_DNA"/>
</dbReference>
<dbReference type="Pfam" id="PF01593">
    <property type="entry name" value="Amino_oxidase"/>
    <property type="match status" value="1"/>
</dbReference>
<dbReference type="OrthoDB" id="3646831at2759"/>
<dbReference type="InterPro" id="IPR036188">
    <property type="entry name" value="FAD/NAD-bd_sf"/>
</dbReference>
<dbReference type="InterPro" id="IPR050281">
    <property type="entry name" value="Flavin_monoamine_oxidase"/>
</dbReference>
<keyword evidence="4" id="KW-1185">Reference proteome</keyword>
<feature type="region of interest" description="Disordered" evidence="1">
    <location>
        <begin position="1"/>
        <end position="21"/>
    </location>
</feature>
<dbReference type="GO" id="GO:0016491">
    <property type="term" value="F:oxidoreductase activity"/>
    <property type="evidence" value="ECO:0007669"/>
    <property type="project" value="InterPro"/>
</dbReference>
<sequence>MNDSVREEEKGGGIRADPNPEVPAWQASQQLYESRQSLQLEKCSYIFQQALTNASITDFIIVEHNDYIGGRVVGADFGKQSDGSPYRIELGANWIHGLVGEFENPVWILAQKYNLKHQIQDFDNLLSYNETGQIDIDDIWDAFEEASDSAAVEAGRLLKENVQDQTARTGFALAGWSPESDDMAAALVEWFGWDFSNGVAPEVSSFIFGITGENITYGLFGEDEPLVIDPRGYTTIIQGEAHTFLNGHNDPRLLLNTVVTNISWSDHGVTIHNEDGSCISAAYAINTFSLGVHQHGSVSYTPELPTWKQTAIQSFGMATYTKIFLQFPSTWWPEDIEFFGYASPNSRGYYPMFQSLSHPDFLPDSNIMFVTVTEEQAYRVERQSNEETQAEIMVVLKEMFPNITIPEPTAILYPRWSQEPWARGSYSYWPPSTSLQMHQNLRANVGRMFYAGEHISGQFYGFLHGSWYSGREMGERVAGLHGKKCLGSAGEPDIEACGELKHYEILEGVTPEQDYDTENGWAIDSVELENLDGEDPFGNISLM</sequence>
<dbReference type="Gene3D" id="3.90.660.10">
    <property type="match status" value="1"/>
</dbReference>
<proteinExistence type="predicted"/>
<evidence type="ECO:0000313" key="4">
    <source>
        <dbReference type="Proteomes" id="UP000660729"/>
    </source>
</evidence>
<dbReference type="AlphaFoldDB" id="A0A8H6RKD9"/>